<dbReference type="PANTHER" id="PTHR19308">
    <property type="entry name" value="PHOSPHATIDYLCHOLINE TRANSFER PROTEIN"/>
    <property type="match status" value="1"/>
</dbReference>
<dbReference type="InterPro" id="IPR002913">
    <property type="entry name" value="START_lipid-bd_dom"/>
</dbReference>
<dbReference type="KEGG" id="dqu:106752065"/>
<dbReference type="InterPro" id="IPR041949">
    <property type="entry name" value="START_STARD7"/>
</dbReference>
<dbReference type="GO" id="GO:0006869">
    <property type="term" value="P:lipid transport"/>
    <property type="evidence" value="ECO:0007669"/>
    <property type="project" value="UniProtKB-KW"/>
</dbReference>
<dbReference type="InterPro" id="IPR023393">
    <property type="entry name" value="START-like_dom_sf"/>
</dbReference>
<dbReference type="Proteomes" id="UP000515204">
    <property type="component" value="Unplaced"/>
</dbReference>
<dbReference type="SUPFAM" id="SSF55961">
    <property type="entry name" value="Bet v1-like"/>
    <property type="match status" value="1"/>
</dbReference>
<organism evidence="13 14">
    <name type="scientific">Dinoponera quadriceps</name>
    <name type="common">South American ant</name>
    <dbReference type="NCBI Taxonomy" id="609295"/>
    <lineage>
        <taxon>Eukaryota</taxon>
        <taxon>Metazoa</taxon>
        <taxon>Ecdysozoa</taxon>
        <taxon>Arthropoda</taxon>
        <taxon>Hexapoda</taxon>
        <taxon>Insecta</taxon>
        <taxon>Pterygota</taxon>
        <taxon>Neoptera</taxon>
        <taxon>Endopterygota</taxon>
        <taxon>Hymenoptera</taxon>
        <taxon>Apocrita</taxon>
        <taxon>Aculeata</taxon>
        <taxon>Formicoidea</taxon>
        <taxon>Formicidae</taxon>
        <taxon>Ponerinae</taxon>
        <taxon>Ponerini</taxon>
        <taxon>Dinoponera</taxon>
    </lineage>
</organism>
<keyword evidence="2" id="KW-0813">Transport</keyword>
<evidence type="ECO:0000256" key="9">
    <source>
        <dbReference type="ARBA" id="ARBA00069061"/>
    </source>
</evidence>
<gene>
    <name evidence="14" type="primary">LOC106752065</name>
</gene>
<evidence type="ECO:0000256" key="2">
    <source>
        <dbReference type="ARBA" id="ARBA00022448"/>
    </source>
</evidence>
<evidence type="ECO:0000256" key="3">
    <source>
        <dbReference type="ARBA" id="ARBA00022490"/>
    </source>
</evidence>
<accession>A0A6P3YES8</accession>
<dbReference type="PROSITE" id="PS50848">
    <property type="entry name" value="START"/>
    <property type="match status" value="1"/>
</dbReference>
<dbReference type="GeneID" id="106752065"/>
<evidence type="ECO:0000313" key="14">
    <source>
        <dbReference type="RefSeq" id="XP_014488953.1"/>
    </source>
</evidence>
<keyword evidence="6" id="KW-0445">Lipid transport</keyword>
<feature type="domain" description="START" evidence="12">
    <location>
        <begin position="181"/>
        <end position="376"/>
    </location>
</feature>
<dbReference type="PANTHER" id="PTHR19308:SF8">
    <property type="entry name" value="STAR-RELATED LIPID TRANSFER PROTEIN 7, MITOCHONDRIAL"/>
    <property type="match status" value="1"/>
</dbReference>
<dbReference type="GO" id="GO:0005829">
    <property type="term" value="C:cytosol"/>
    <property type="evidence" value="ECO:0007669"/>
    <property type="project" value="UniProtKB-ARBA"/>
</dbReference>
<evidence type="ECO:0000256" key="11">
    <source>
        <dbReference type="ARBA" id="ARBA00079049"/>
    </source>
</evidence>
<name>A0A6P3YES8_DINQU</name>
<keyword evidence="7" id="KW-0446">Lipid-binding</keyword>
<dbReference type="RefSeq" id="XP_014488953.1">
    <property type="nucleotide sequence ID" value="XM_014633467.1"/>
</dbReference>
<evidence type="ECO:0000256" key="1">
    <source>
        <dbReference type="ARBA" id="ARBA00004496"/>
    </source>
</evidence>
<protein>
    <recommendedName>
        <fullName evidence="9">Phosphatidylcholine transfer protein</fullName>
    </recommendedName>
    <alternativeName>
        <fullName evidence="11">START domain-containing protein 2</fullName>
    </alternativeName>
    <alternativeName>
        <fullName evidence="10">StAR-related lipid transfer protein 2</fullName>
    </alternativeName>
</protein>
<evidence type="ECO:0000313" key="13">
    <source>
        <dbReference type="Proteomes" id="UP000515204"/>
    </source>
</evidence>
<dbReference type="GO" id="GO:0008289">
    <property type="term" value="F:lipid binding"/>
    <property type="evidence" value="ECO:0007669"/>
    <property type="project" value="UniProtKB-KW"/>
</dbReference>
<dbReference type="FunFam" id="3.30.530.20:FF:000017">
    <property type="entry name" value="Phosphatidylcholine transfer protein, putative"/>
    <property type="match status" value="1"/>
</dbReference>
<dbReference type="Gene3D" id="3.30.530.20">
    <property type="match status" value="1"/>
</dbReference>
<dbReference type="OrthoDB" id="1295045at2759"/>
<comment type="subcellular location">
    <subcellularLocation>
        <location evidence="1">Cytoplasm</location>
    </subcellularLocation>
</comment>
<evidence type="ECO:0000256" key="4">
    <source>
        <dbReference type="ARBA" id="ARBA00022553"/>
    </source>
</evidence>
<dbReference type="SMART" id="SM00234">
    <property type="entry name" value="START"/>
    <property type="match status" value="1"/>
</dbReference>
<sequence length="452" mass="53528">MYTWKLFGHVLKRFDTSCSHNGGRLTYFVKHRDITYGKFGVYRDEINLWFREQRKQVTQACRKQFEFITAQRIRRHVQVFYLYTRIWDEVALREFMRSWKSRITRNFLFSTIAVTMYNWDRERIGDEEINKYIHEIEGIHRLRECTVICAKCHLRIVVDVIQSNVKYCKCNGVQSTASNQNSDGWQPYIERQDMLIWRRQEPGGLYAYKVYGSFSDVTAEDFLQVQIDVDYRLEWDSTAKELEIIETDPQSKSCIDQSNDVIHWEMLWPRLFSNRDYVFQRRWIVNRETGIIIIVSRVTEHPDVPIIRGTYRVKSYWSHMVIRPYTEFNKPGIEFGLTYFDDPGVSVPTPVTSWVALRGLPDFLIRMRNASKNYQKYKLIKRGKATFDNSHPLSEEQVKSDSATSSTTELNIIHNIQQESDVAENGNRDTATNSSTKKQGLLDYFYLTKLFA</sequence>
<keyword evidence="5" id="KW-0007">Acetylation</keyword>
<keyword evidence="4" id="KW-0597">Phosphoprotein</keyword>
<dbReference type="InterPro" id="IPR051213">
    <property type="entry name" value="START_lipid_transfer"/>
</dbReference>
<dbReference type="CDD" id="cd08911">
    <property type="entry name" value="START_STARD7-like"/>
    <property type="match status" value="1"/>
</dbReference>
<comment type="subunit">
    <text evidence="8">Interacts with ACOT13/THEM2.</text>
</comment>
<reference evidence="14" key="1">
    <citation type="submission" date="2025-08" db="UniProtKB">
        <authorList>
            <consortium name="RefSeq"/>
        </authorList>
    </citation>
    <scope>IDENTIFICATION</scope>
</reference>
<evidence type="ECO:0000259" key="12">
    <source>
        <dbReference type="PROSITE" id="PS50848"/>
    </source>
</evidence>
<evidence type="ECO:0000256" key="10">
    <source>
        <dbReference type="ARBA" id="ARBA00077188"/>
    </source>
</evidence>
<evidence type="ECO:0000256" key="7">
    <source>
        <dbReference type="ARBA" id="ARBA00023121"/>
    </source>
</evidence>
<evidence type="ECO:0000256" key="6">
    <source>
        <dbReference type="ARBA" id="ARBA00023055"/>
    </source>
</evidence>
<keyword evidence="13" id="KW-1185">Reference proteome</keyword>
<evidence type="ECO:0000256" key="8">
    <source>
        <dbReference type="ARBA" id="ARBA00063535"/>
    </source>
</evidence>
<dbReference type="Pfam" id="PF01852">
    <property type="entry name" value="START"/>
    <property type="match status" value="1"/>
</dbReference>
<keyword evidence="3" id="KW-0963">Cytoplasm</keyword>
<dbReference type="AlphaFoldDB" id="A0A6P3YES8"/>
<evidence type="ECO:0000256" key="5">
    <source>
        <dbReference type="ARBA" id="ARBA00022990"/>
    </source>
</evidence>
<proteinExistence type="predicted"/>